<proteinExistence type="inferred from homology"/>
<dbReference type="RefSeq" id="WP_183592787.1">
    <property type="nucleotide sequence ID" value="NZ_JACHWR010000002.1"/>
</dbReference>
<dbReference type="PRINTS" id="PR00080">
    <property type="entry name" value="SDRFAMILY"/>
</dbReference>
<reference evidence="3 4" key="1">
    <citation type="submission" date="2020-08" db="EMBL/GenBank/DDBJ databases">
        <title>Sequencing the genomes of 1000 actinobacteria strains.</title>
        <authorList>
            <person name="Klenk H.-P."/>
        </authorList>
    </citation>
    <scope>NUCLEOTIDE SEQUENCE [LARGE SCALE GENOMIC DNA]</scope>
    <source>
        <strain evidence="3 4">DSM 105498</strain>
    </source>
</reference>
<dbReference type="SUPFAM" id="SSF51735">
    <property type="entry name" value="NAD(P)-binding Rossmann-fold domains"/>
    <property type="match status" value="1"/>
</dbReference>
<evidence type="ECO:0000256" key="2">
    <source>
        <dbReference type="ARBA" id="ARBA00023002"/>
    </source>
</evidence>
<dbReference type="GO" id="GO:0004316">
    <property type="term" value="F:3-oxoacyl-[acyl-carrier-protein] reductase (NADPH) activity"/>
    <property type="evidence" value="ECO:0007669"/>
    <property type="project" value="UniProtKB-EC"/>
</dbReference>
<dbReference type="NCBIfam" id="NF005559">
    <property type="entry name" value="PRK07231.1"/>
    <property type="match status" value="1"/>
</dbReference>
<organism evidence="3 4">
    <name type="scientific">Nocardioides soli</name>
    <dbReference type="NCBI Taxonomy" id="1036020"/>
    <lineage>
        <taxon>Bacteria</taxon>
        <taxon>Bacillati</taxon>
        <taxon>Actinomycetota</taxon>
        <taxon>Actinomycetes</taxon>
        <taxon>Propionibacteriales</taxon>
        <taxon>Nocardioidaceae</taxon>
        <taxon>Nocardioides</taxon>
    </lineage>
</organism>
<dbReference type="CDD" id="cd05233">
    <property type="entry name" value="SDR_c"/>
    <property type="match status" value="1"/>
</dbReference>
<gene>
    <name evidence="3" type="ORF">FHU40_002687</name>
</gene>
<dbReference type="FunFam" id="3.40.50.720:FF:000084">
    <property type="entry name" value="Short-chain dehydrogenase reductase"/>
    <property type="match status" value="1"/>
</dbReference>
<keyword evidence="4" id="KW-1185">Reference proteome</keyword>
<dbReference type="InterPro" id="IPR036291">
    <property type="entry name" value="NAD(P)-bd_dom_sf"/>
</dbReference>
<dbReference type="Gene3D" id="3.40.50.720">
    <property type="entry name" value="NAD(P)-binding Rossmann-like Domain"/>
    <property type="match status" value="1"/>
</dbReference>
<dbReference type="InterPro" id="IPR002347">
    <property type="entry name" value="SDR_fam"/>
</dbReference>
<dbReference type="Pfam" id="PF13561">
    <property type="entry name" value="adh_short_C2"/>
    <property type="match status" value="1"/>
</dbReference>
<keyword evidence="2 3" id="KW-0560">Oxidoreductase</keyword>
<sequence>MRRLEGRAAIVTGASRGIGFAIAERLIAEGASVCITARNAEALTQAVDKLGRERACAVAGRADDAEHQRTTVRHAIERFGRLDVLVNNTGINPVVGPLVEADLDAGRKIVGVNCFGTLAWVQAAYRAWMREHGGVVVNVSSVAGLRPARDIALYGASKAMLNYLTQSLAMELAPAIRVNAVAPAVVRTRFGAPLFEGHEDEVTATYPLGRLGEPEDIAAAVAYLAADESSWITGQVVVADGGLTLQGGV</sequence>
<dbReference type="EC" id="1.1.1.100" evidence="3"/>
<dbReference type="AlphaFoldDB" id="A0A7W4VWX1"/>
<dbReference type="PANTHER" id="PTHR43943">
    <property type="entry name" value="DEHYDROGENASE/REDUCTASE (SDR FAMILY) MEMBER 4"/>
    <property type="match status" value="1"/>
</dbReference>
<dbReference type="PRINTS" id="PR00081">
    <property type="entry name" value="GDHRDH"/>
</dbReference>
<comment type="caution">
    <text evidence="3">The sequence shown here is derived from an EMBL/GenBank/DDBJ whole genome shotgun (WGS) entry which is preliminary data.</text>
</comment>
<dbReference type="PANTHER" id="PTHR43943:SF2">
    <property type="entry name" value="DEHYDROGENASE_REDUCTASE 4"/>
    <property type="match status" value="1"/>
</dbReference>
<dbReference type="EMBL" id="JACHWR010000002">
    <property type="protein sequence ID" value="MBB3042869.1"/>
    <property type="molecule type" value="Genomic_DNA"/>
</dbReference>
<accession>A0A7W4VWX1</accession>
<evidence type="ECO:0000313" key="3">
    <source>
        <dbReference type="EMBL" id="MBB3042869.1"/>
    </source>
</evidence>
<name>A0A7W4VWX1_9ACTN</name>
<evidence type="ECO:0000256" key="1">
    <source>
        <dbReference type="ARBA" id="ARBA00006484"/>
    </source>
</evidence>
<comment type="similarity">
    <text evidence="1">Belongs to the short-chain dehydrogenases/reductases (SDR) family.</text>
</comment>
<evidence type="ECO:0000313" key="4">
    <source>
        <dbReference type="Proteomes" id="UP000589626"/>
    </source>
</evidence>
<dbReference type="Proteomes" id="UP000589626">
    <property type="component" value="Unassembled WGS sequence"/>
</dbReference>
<protein>
    <submittedName>
        <fullName evidence="3">3-oxoacyl-[acyl-carrier protein] reductase</fullName>
        <ecNumber evidence="3">1.1.1.100</ecNumber>
    </submittedName>
</protein>